<organism evidence="3 4">
    <name type="scientific">Lottia gigantea</name>
    <name type="common">Giant owl limpet</name>
    <dbReference type="NCBI Taxonomy" id="225164"/>
    <lineage>
        <taxon>Eukaryota</taxon>
        <taxon>Metazoa</taxon>
        <taxon>Spiralia</taxon>
        <taxon>Lophotrochozoa</taxon>
        <taxon>Mollusca</taxon>
        <taxon>Gastropoda</taxon>
        <taxon>Patellogastropoda</taxon>
        <taxon>Lottioidea</taxon>
        <taxon>Lottiidae</taxon>
        <taxon>Lottia</taxon>
    </lineage>
</organism>
<dbReference type="OMA" id="ICKSYEC"/>
<dbReference type="InterPro" id="IPR050780">
    <property type="entry name" value="Mucin_vWF_Thrombospondin_sf"/>
</dbReference>
<name>V4C550_LOTGI</name>
<protein>
    <recommendedName>
        <fullName evidence="2">VWF/SSPO/Zonadhesin-like cysteine-rich domain-containing protein</fullName>
    </recommendedName>
</protein>
<dbReference type="GeneID" id="20251920"/>
<accession>V4C550</accession>
<dbReference type="InterPro" id="IPR036084">
    <property type="entry name" value="Ser_inhib-like_sf"/>
</dbReference>
<dbReference type="SMART" id="SM00832">
    <property type="entry name" value="C8"/>
    <property type="match status" value="1"/>
</dbReference>
<sequence length="73" mass="8000">YYTECLYDACGCDRGGDCECLCTAISNFAEACNRAGQPAKWRHNRLCPIQCEYGSVYTPCGSPCPKTCDDPFG</sequence>
<feature type="non-terminal residue" evidence="3">
    <location>
        <position position="1"/>
    </location>
</feature>
<evidence type="ECO:0000313" key="4">
    <source>
        <dbReference type="Proteomes" id="UP000030746"/>
    </source>
</evidence>
<feature type="domain" description="VWF/SSPO/Zonadhesin-like cysteine-rich" evidence="2">
    <location>
        <begin position="1"/>
        <end position="48"/>
    </location>
</feature>
<evidence type="ECO:0000313" key="3">
    <source>
        <dbReference type="EMBL" id="ESO96719.1"/>
    </source>
</evidence>
<keyword evidence="1" id="KW-1015">Disulfide bond</keyword>
<dbReference type="KEGG" id="lgi:LOTGIDRAFT_69638"/>
<evidence type="ECO:0000259" key="2">
    <source>
        <dbReference type="SMART" id="SM00832"/>
    </source>
</evidence>
<dbReference type="EMBL" id="KB201392">
    <property type="protein sequence ID" value="ESO96719.1"/>
    <property type="molecule type" value="Genomic_DNA"/>
</dbReference>
<dbReference type="OrthoDB" id="6262482at2759"/>
<proteinExistence type="predicted"/>
<gene>
    <name evidence="3" type="ORF">LOTGIDRAFT_69638</name>
</gene>
<dbReference type="AlphaFoldDB" id="V4C550"/>
<dbReference type="Proteomes" id="UP000030746">
    <property type="component" value="Unassembled WGS sequence"/>
</dbReference>
<dbReference type="CTD" id="20251920"/>
<dbReference type="HOGENOM" id="CLU_2712009_0_0_1"/>
<feature type="non-terminal residue" evidence="3">
    <location>
        <position position="73"/>
    </location>
</feature>
<dbReference type="Pfam" id="PF08742">
    <property type="entry name" value="C8"/>
    <property type="match status" value="1"/>
</dbReference>
<keyword evidence="4" id="KW-1185">Reference proteome</keyword>
<dbReference type="RefSeq" id="XP_009052578.1">
    <property type="nucleotide sequence ID" value="XM_009054330.1"/>
</dbReference>
<evidence type="ECO:0000256" key="1">
    <source>
        <dbReference type="ARBA" id="ARBA00023157"/>
    </source>
</evidence>
<reference evidence="3 4" key="1">
    <citation type="journal article" date="2013" name="Nature">
        <title>Insights into bilaterian evolution from three spiralian genomes.</title>
        <authorList>
            <person name="Simakov O."/>
            <person name="Marletaz F."/>
            <person name="Cho S.J."/>
            <person name="Edsinger-Gonzales E."/>
            <person name="Havlak P."/>
            <person name="Hellsten U."/>
            <person name="Kuo D.H."/>
            <person name="Larsson T."/>
            <person name="Lv J."/>
            <person name="Arendt D."/>
            <person name="Savage R."/>
            <person name="Osoegawa K."/>
            <person name="de Jong P."/>
            <person name="Grimwood J."/>
            <person name="Chapman J.A."/>
            <person name="Shapiro H."/>
            <person name="Aerts A."/>
            <person name="Otillar R.P."/>
            <person name="Terry A.Y."/>
            <person name="Boore J.L."/>
            <person name="Grigoriev I.V."/>
            <person name="Lindberg D.R."/>
            <person name="Seaver E.C."/>
            <person name="Weisblat D.A."/>
            <person name="Putnam N.H."/>
            <person name="Rokhsar D.S."/>
        </authorList>
    </citation>
    <scope>NUCLEOTIDE SEQUENCE [LARGE SCALE GENOMIC DNA]</scope>
</reference>
<dbReference type="STRING" id="225164.V4C550"/>
<dbReference type="SUPFAM" id="SSF57567">
    <property type="entry name" value="Serine protease inhibitors"/>
    <property type="match status" value="1"/>
</dbReference>
<dbReference type="PANTHER" id="PTHR11339">
    <property type="entry name" value="EXTRACELLULAR MATRIX GLYCOPROTEIN RELATED"/>
    <property type="match status" value="1"/>
</dbReference>
<dbReference type="InterPro" id="IPR014853">
    <property type="entry name" value="VWF/SSPO/ZAN-like_Cys-rich_dom"/>
</dbReference>